<gene>
    <name evidence="1" type="ORF">F950_03002</name>
</gene>
<reference evidence="1 2" key="1">
    <citation type="submission" date="2013-02" db="EMBL/GenBank/DDBJ databases">
        <title>The Genome Sequence of Acinetobacter soli NIPH 2899.</title>
        <authorList>
            <consortium name="The Broad Institute Genome Sequencing Platform"/>
            <consortium name="The Broad Institute Genome Sequencing Center for Infectious Disease"/>
            <person name="Cerqueira G."/>
            <person name="Feldgarden M."/>
            <person name="Courvalin P."/>
            <person name="Perichon B."/>
            <person name="Grillot-Courvalin C."/>
            <person name="Clermont D."/>
            <person name="Rocha E."/>
            <person name="Yoon E.-J."/>
            <person name="Nemec A."/>
            <person name="Walker B."/>
            <person name="Young S.K."/>
            <person name="Zeng Q."/>
            <person name="Gargeya S."/>
            <person name="Fitzgerald M."/>
            <person name="Haas B."/>
            <person name="Abouelleil A."/>
            <person name="Alvarado L."/>
            <person name="Arachchi H.M."/>
            <person name="Berlin A.M."/>
            <person name="Chapman S.B."/>
            <person name="Dewar J."/>
            <person name="Goldberg J."/>
            <person name="Griggs A."/>
            <person name="Gujja S."/>
            <person name="Hansen M."/>
            <person name="Howarth C."/>
            <person name="Imamovic A."/>
            <person name="Larimer J."/>
            <person name="McCowan C."/>
            <person name="Murphy C."/>
            <person name="Neiman D."/>
            <person name="Pearson M."/>
            <person name="Priest M."/>
            <person name="Roberts A."/>
            <person name="Saif S."/>
            <person name="Shea T."/>
            <person name="Sisk P."/>
            <person name="Sykes S."/>
            <person name="Wortman J."/>
            <person name="Nusbaum C."/>
            <person name="Birren B."/>
        </authorList>
    </citation>
    <scope>NUCLEOTIDE SEQUENCE [LARGE SCALE GENOMIC DNA]</scope>
    <source>
        <strain evidence="1 2">NIPH 2899</strain>
    </source>
</reference>
<protein>
    <recommendedName>
        <fullName evidence="3">DUF465 domain-containing protein</fullName>
    </recommendedName>
</protein>
<organism evidence="1 2">
    <name type="scientific">Acinetobacter soli NIPH 2899</name>
    <dbReference type="NCBI Taxonomy" id="1217677"/>
    <lineage>
        <taxon>Bacteria</taxon>
        <taxon>Pseudomonadati</taxon>
        <taxon>Pseudomonadota</taxon>
        <taxon>Gammaproteobacteria</taxon>
        <taxon>Moraxellales</taxon>
        <taxon>Moraxellaceae</taxon>
        <taxon>Acinetobacter</taxon>
    </lineage>
</organism>
<comment type="caution">
    <text evidence="1">The sequence shown here is derived from an EMBL/GenBank/DDBJ whole genome shotgun (WGS) entry which is preliminary data.</text>
</comment>
<proteinExistence type="predicted"/>
<evidence type="ECO:0000313" key="1">
    <source>
        <dbReference type="EMBL" id="ENV59181.1"/>
    </source>
</evidence>
<evidence type="ECO:0008006" key="3">
    <source>
        <dbReference type="Google" id="ProtNLM"/>
    </source>
</evidence>
<name>A0ABP2U334_9GAMM</name>
<sequence>VRHRIDDLEIKRLNDPKYEVVRHRIDDLEKKSDYLS</sequence>
<dbReference type="EMBL" id="APPV01000012">
    <property type="protein sequence ID" value="ENV59181.1"/>
    <property type="molecule type" value="Genomic_DNA"/>
</dbReference>
<feature type="non-terminal residue" evidence="1">
    <location>
        <position position="1"/>
    </location>
</feature>
<dbReference type="Proteomes" id="UP000018433">
    <property type="component" value="Unassembled WGS sequence"/>
</dbReference>
<keyword evidence="2" id="KW-1185">Reference proteome</keyword>
<evidence type="ECO:0000313" key="2">
    <source>
        <dbReference type="Proteomes" id="UP000018433"/>
    </source>
</evidence>
<accession>A0ABP2U334</accession>